<dbReference type="EMBL" id="AP018049">
    <property type="protein sequence ID" value="BBA28509.1"/>
    <property type="molecule type" value="Genomic_DNA"/>
</dbReference>
<dbReference type="PROSITE" id="PS51257">
    <property type="entry name" value="PROKAR_LIPOPROTEIN"/>
    <property type="match status" value="1"/>
</dbReference>
<protein>
    <recommendedName>
        <fullName evidence="4">HmuY family protein</fullName>
    </recommendedName>
</protein>
<evidence type="ECO:0000256" key="1">
    <source>
        <dbReference type="SAM" id="SignalP"/>
    </source>
</evidence>
<name>A0A250KFT2_9BACT</name>
<dbReference type="AlphaFoldDB" id="A0A250KFT2"/>
<evidence type="ECO:0008006" key="4">
    <source>
        <dbReference type="Google" id="ProtNLM"/>
    </source>
</evidence>
<accession>A0A250KFT2</accession>
<evidence type="ECO:0000313" key="2">
    <source>
        <dbReference type="EMBL" id="BBA28509.1"/>
    </source>
</evidence>
<proteinExistence type="predicted"/>
<dbReference type="RefSeq" id="WP_120173727.1">
    <property type="nucleotide sequence ID" value="NZ_AP018049.1"/>
</dbReference>
<organism evidence="2 3">
    <name type="scientific">Prevotella melaninogenica</name>
    <dbReference type="NCBI Taxonomy" id="28132"/>
    <lineage>
        <taxon>Bacteria</taxon>
        <taxon>Pseudomonadati</taxon>
        <taxon>Bacteroidota</taxon>
        <taxon>Bacteroidia</taxon>
        <taxon>Bacteroidales</taxon>
        <taxon>Prevotellaceae</taxon>
        <taxon>Prevotella</taxon>
    </lineage>
</organism>
<feature type="chain" id="PRO_5012806599" description="HmuY family protein" evidence="1">
    <location>
        <begin position="23"/>
        <end position="264"/>
    </location>
</feature>
<dbReference type="OrthoDB" id="1093440at2"/>
<reference evidence="2 3" key="1">
    <citation type="submission" date="2017-05" db="EMBL/GenBank/DDBJ databases">
        <title>whole genome sequence of Prevotella melaninogenica GAI 07411.</title>
        <authorList>
            <person name="Kondo Y."/>
            <person name="Hoshino T."/>
        </authorList>
    </citation>
    <scope>NUCLEOTIDE SEQUENCE [LARGE SCALE GENOMIC DNA]</scope>
    <source>
        <strain evidence="2 3">GAI 07411</strain>
    </source>
</reference>
<evidence type="ECO:0000313" key="3">
    <source>
        <dbReference type="Proteomes" id="UP000267517"/>
    </source>
</evidence>
<gene>
    <name evidence="2" type="ORF">PMEL1_00411</name>
</gene>
<dbReference type="InterPro" id="IPR025921">
    <property type="entry name" value="HmuY"/>
</dbReference>
<feature type="signal peptide" evidence="1">
    <location>
        <begin position="1"/>
        <end position="22"/>
    </location>
</feature>
<dbReference type="Pfam" id="PF14064">
    <property type="entry name" value="HmuY"/>
    <property type="match status" value="1"/>
</dbReference>
<sequence length="264" mass="29786">MHRVFRPISILAGCAIMMLVTACNGIFEDIYDEAPATASVTTEGQLLVNAASWKDWYYVDFDSLQMYIERKDTAGLLKAQTNFTHYAIPTSLTSGSNDGKTGLYTYWFDVFGKGISVNEKRGFTATDAQPEPQSWSLAFHRNNVRTNGGAVLETKYTSMNDIPKNSSSFLGATFQEDEWTENEVWEDQSQMLSSLIGCQGIKINKVLSSWLKIEIPPMPPAFTMNNHVFILRLKNGKYAALQLENYIGADGTKCWLRINYKYPY</sequence>
<dbReference type="Proteomes" id="UP000267517">
    <property type="component" value="Chromosome I"/>
</dbReference>
<keyword evidence="1" id="KW-0732">Signal</keyword>
<dbReference type="CDD" id="cd12105">
    <property type="entry name" value="HmuY"/>
    <property type="match status" value="1"/>
</dbReference>